<dbReference type="AlphaFoldDB" id="A2NU74"/>
<name>A2NU74_PIG</name>
<dbReference type="EMBL" id="X04413">
    <property type="protein sequence ID" value="CAA28002.1"/>
    <property type="molecule type" value="mRNA"/>
</dbReference>
<reference evidence="1" key="1">
    <citation type="journal article" date="1986" name="Nature">
        <title>Cloning, sequencing and expression of complementary DNA encoding the muscarinic acetylcholine receptor.</title>
        <authorList>
            <person name="Kubo T."/>
            <person name="Fukuda K."/>
            <person name="Mikami A."/>
            <person name="Maeda A."/>
            <person name="Takahashi H."/>
            <person name="Mishina M."/>
            <person name="Haga T."/>
            <person name="Haga K."/>
            <person name="Ichiyama A."/>
            <person name="Kangawa K."/>
            <person name="Kojima M."/>
            <person name="Matsuo H."/>
            <person name="Hirose T."/>
            <person name="Numa S."/>
        </authorList>
    </citation>
    <scope>NUCLEOTIDE SEQUENCE</scope>
</reference>
<protein>
    <submittedName>
        <fullName evidence="1">Porcine muscarinic acetylcholine receptor (mAChR)</fullName>
    </submittedName>
</protein>
<organism evidence="1">
    <name type="scientific">Sus scrofa</name>
    <name type="common">Pig</name>
    <dbReference type="NCBI Taxonomy" id="9823"/>
    <lineage>
        <taxon>Eukaryota</taxon>
        <taxon>Metazoa</taxon>
        <taxon>Chordata</taxon>
        <taxon>Craniata</taxon>
        <taxon>Vertebrata</taxon>
        <taxon>Euteleostomi</taxon>
        <taxon>Mammalia</taxon>
        <taxon>Eutheria</taxon>
        <taxon>Laurasiatheria</taxon>
        <taxon>Artiodactyla</taxon>
        <taxon>Suina</taxon>
        <taxon>Suidae</taxon>
        <taxon>Sus</taxon>
    </lineage>
</organism>
<keyword evidence="1" id="KW-0675">Receptor</keyword>
<proteinExistence type="evidence at transcript level"/>
<accession>A2NU74</accession>
<evidence type="ECO:0000313" key="1">
    <source>
        <dbReference type="EMBL" id="CAA28002.1"/>
    </source>
</evidence>
<sequence>MDKPDAKATTTPEEAPACA</sequence>